<feature type="region of interest" description="Disordered" evidence="1">
    <location>
        <begin position="89"/>
        <end position="113"/>
    </location>
</feature>
<sequence>MRPLIRTAPARHRHRALVLETRTDAHGFTRAVRVACSWCGGSHWGAWSGWHAPDTIPATCGTPAAQLQLVWAQDIAREHHKAADRIIAAAERLGTPRPKPRPPTATTTDRTPT</sequence>
<keyword evidence="3" id="KW-1185">Reference proteome</keyword>
<accession>A0A1E3S9I7</accession>
<evidence type="ECO:0000313" key="3">
    <source>
        <dbReference type="Proteomes" id="UP000094224"/>
    </source>
</evidence>
<proteinExistence type="predicted"/>
<comment type="caution">
    <text evidence="2">The sequence shown here is derived from an EMBL/GenBank/DDBJ whole genome shotgun (WGS) entry which is preliminary data.</text>
</comment>
<dbReference type="EMBL" id="MIHC01000101">
    <property type="protein sequence ID" value="ODQ98237.1"/>
    <property type="molecule type" value="Genomic_DNA"/>
</dbReference>
<dbReference type="Proteomes" id="UP000094224">
    <property type="component" value="Unassembled WGS sequence"/>
</dbReference>
<feature type="compositionally biased region" description="Low complexity" evidence="1">
    <location>
        <begin position="104"/>
        <end position="113"/>
    </location>
</feature>
<evidence type="ECO:0000313" key="2">
    <source>
        <dbReference type="EMBL" id="ODQ98237.1"/>
    </source>
</evidence>
<protein>
    <submittedName>
        <fullName evidence="2">Uncharacterized protein</fullName>
    </submittedName>
</protein>
<evidence type="ECO:0000256" key="1">
    <source>
        <dbReference type="SAM" id="MobiDB-lite"/>
    </source>
</evidence>
<dbReference type="AlphaFoldDB" id="A0A1E3S9I7"/>
<name>A0A1E3S9I7_9MYCO</name>
<gene>
    <name evidence="2" type="ORF">BHQ21_25990</name>
</gene>
<organism evidence="2 3">
    <name type="scientific">Mycobacterium sherrisii</name>
    <dbReference type="NCBI Taxonomy" id="243061"/>
    <lineage>
        <taxon>Bacteria</taxon>
        <taxon>Bacillati</taxon>
        <taxon>Actinomycetota</taxon>
        <taxon>Actinomycetes</taxon>
        <taxon>Mycobacteriales</taxon>
        <taxon>Mycobacteriaceae</taxon>
        <taxon>Mycobacterium</taxon>
        <taxon>Mycobacterium simiae complex</taxon>
    </lineage>
</organism>
<reference evidence="3" key="1">
    <citation type="submission" date="2016-09" db="EMBL/GenBank/DDBJ databases">
        <authorList>
            <person name="Greninger A.L."/>
            <person name="Jerome K.R."/>
            <person name="Mcnair B."/>
            <person name="Wallis C."/>
            <person name="Fang F."/>
        </authorList>
    </citation>
    <scope>NUCLEOTIDE SEQUENCE [LARGE SCALE GENOMIC DNA]</scope>
    <source>
        <strain evidence="3">BC1_M4</strain>
    </source>
</reference>